<dbReference type="Proteomes" id="UP000655208">
    <property type="component" value="Unassembled WGS sequence"/>
</dbReference>
<feature type="domain" description="DEAD-box RNA helicase Q" evidence="10">
    <location>
        <begin position="190"/>
        <end position="218"/>
    </location>
</feature>
<keyword evidence="3" id="KW-0347">Helicase</keyword>
<dbReference type="RefSeq" id="WP_229674370.1">
    <property type="nucleotide sequence ID" value="NZ_BMNA01000004.1"/>
</dbReference>
<sequence length="569" mass="58032">MTSPSHSDRPTQQRRGAGRGGQRSGPAARTAPAAGRGAAPRTSSAFGVRSFVDGAPTAAVHQPAGRGQRPATTGPVTGSVTGSAATTDGRPAGGERRGPRDAAASPQAAGTSRPRRRRSGRGRGAAAATGAATPPSTTPTSTTRTAGSSTAAPATAAPAGQPAAATAPFSTAARSTTAAGAAGAALADVPSFAELGVPATLLEPLTRLGAVSPFPIQAATLPSTLAGRDVLGRGRTGSGKTIAFAVPLAARLAGRRSAPRRPRGLVLLPTRELALQVHRTLQPLAAAVGLRTTTVFGGVGFGPQVSALQAGVDIVVACPGRLEDLIARGDCDLGAVEITVLDEADHMADLGFLPGVRRLLRATPRNGQRLLFSATLDNGISVLVDDFLTDAVTHAVDEDTSPVETMTHHVFAIDKDDRTQVIRELAAGGGRRMLFTRTKYGAKKWAAALSKYGIPAVDLHGNLAQNARERNLAAFASGAAKVLVATDIAARGIHVDDVELVVHLDPPAEHKAYLHRSGRTARAGAGGTVVTLMLPEQADDVRTLMKRAGITARPVPVRPGDAALSRLAG</sequence>
<feature type="compositionally biased region" description="Basic and acidic residues" evidence="7">
    <location>
        <begin position="1"/>
        <end position="11"/>
    </location>
</feature>
<evidence type="ECO:0000256" key="4">
    <source>
        <dbReference type="ARBA" id="ARBA00022840"/>
    </source>
</evidence>
<evidence type="ECO:0000256" key="6">
    <source>
        <dbReference type="PROSITE-ProRule" id="PRU00552"/>
    </source>
</evidence>
<feature type="region of interest" description="Disordered" evidence="7">
    <location>
        <begin position="1"/>
        <end position="163"/>
    </location>
</feature>
<feature type="short sequence motif" description="Q motif" evidence="6">
    <location>
        <begin position="190"/>
        <end position="218"/>
    </location>
</feature>
<protein>
    <recommendedName>
        <fullName evidence="13">Superfamily II DNA/RNA helicase</fullName>
    </recommendedName>
</protein>
<feature type="domain" description="Helicase ATP-binding" evidence="8">
    <location>
        <begin position="221"/>
        <end position="394"/>
    </location>
</feature>
<feature type="compositionally biased region" description="Low complexity" evidence="7">
    <location>
        <begin position="70"/>
        <end position="90"/>
    </location>
</feature>
<dbReference type="InterPro" id="IPR011545">
    <property type="entry name" value="DEAD/DEAH_box_helicase_dom"/>
</dbReference>
<dbReference type="GO" id="GO:0003724">
    <property type="term" value="F:RNA helicase activity"/>
    <property type="evidence" value="ECO:0007669"/>
    <property type="project" value="InterPro"/>
</dbReference>
<proteinExistence type="inferred from homology"/>
<dbReference type="InterPro" id="IPR027417">
    <property type="entry name" value="P-loop_NTPase"/>
</dbReference>
<dbReference type="PANTHER" id="PTHR47959">
    <property type="entry name" value="ATP-DEPENDENT RNA HELICASE RHLE-RELATED"/>
    <property type="match status" value="1"/>
</dbReference>
<dbReference type="InterPro" id="IPR050079">
    <property type="entry name" value="DEAD_box_RNA_helicase"/>
</dbReference>
<gene>
    <name evidence="11" type="ORF">GCM10011594_26240</name>
</gene>
<evidence type="ECO:0000313" key="12">
    <source>
        <dbReference type="Proteomes" id="UP000655208"/>
    </source>
</evidence>
<dbReference type="InterPro" id="IPR044742">
    <property type="entry name" value="DEAD/DEAH_RhlB"/>
</dbReference>
<evidence type="ECO:0000313" key="11">
    <source>
        <dbReference type="EMBL" id="GGM04743.1"/>
    </source>
</evidence>
<dbReference type="GO" id="GO:0003676">
    <property type="term" value="F:nucleic acid binding"/>
    <property type="evidence" value="ECO:0007669"/>
    <property type="project" value="InterPro"/>
</dbReference>
<feature type="compositionally biased region" description="Low complexity" evidence="7">
    <location>
        <begin position="101"/>
        <end position="112"/>
    </location>
</feature>
<dbReference type="SUPFAM" id="SSF52540">
    <property type="entry name" value="P-loop containing nucleoside triphosphate hydrolases"/>
    <property type="match status" value="1"/>
</dbReference>
<evidence type="ECO:0000256" key="1">
    <source>
        <dbReference type="ARBA" id="ARBA00022741"/>
    </source>
</evidence>
<dbReference type="InterPro" id="IPR014001">
    <property type="entry name" value="Helicase_ATP-bd"/>
</dbReference>
<organism evidence="11 12">
    <name type="scientific">Nakamurella endophytica</name>
    <dbReference type="NCBI Taxonomy" id="1748367"/>
    <lineage>
        <taxon>Bacteria</taxon>
        <taxon>Bacillati</taxon>
        <taxon>Actinomycetota</taxon>
        <taxon>Actinomycetes</taxon>
        <taxon>Nakamurellales</taxon>
        <taxon>Nakamurellaceae</taxon>
        <taxon>Nakamurella</taxon>
    </lineage>
</organism>
<dbReference type="EMBL" id="BMNA01000004">
    <property type="protein sequence ID" value="GGM04743.1"/>
    <property type="molecule type" value="Genomic_DNA"/>
</dbReference>
<keyword evidence="2" id="KW-0378">Hydrolase</keyword>
<keyword evidence="1" id="KW-0547">Nucleotide-binding</keyword>
<evidence type="ECO:0000256" key="5">
    <source>
        <dbReference type="ARBA" id="ARBA00038437"/>
    </source>
</evidence>
<comment type="similarity">
    <text evidence="5">Belongs to the DEAD box helicase family.</text>
</comment>
<keyword evidence="4" id="KW-0067">ATP-binding</keyword>
<evidence type="ECO:0000256" key="3">
    <source>
        <dbReference type="ARBA" id="ARBA00022806"/>
    </source>
</evidence>
<evidence type="ECO:0000256" key="2">
    <source>
        <dbReference type="ARBA" id="ARBA00022801"/>
    </source>
</evidence>
<dbReference type="GO" id="GO:0005829">
    <property type="term" value="C:cytosol"/>
    <property type="evidence" value="ECO:0007669"/>
    <property type="project" value="TreeGrafter"/>
</dbReference>
<dbReference type="AlphaFoldDB" id="A0A917SZB4"/>
<dbReference type="Pfam" id="PF00270">
    <property type="entry name" value="DEAD"/>
    <property type="match status" value="1"/>
</dbReference>
<evidence type="ECO:0000259" key="9">
    <source>
        <dbReference type="PROSITE" id="PS51194"/>
    </source>
</evidence>
<dbReference type="PANTHER" id="PTHR47959:SF13">
    <property type="entry name" value="ATP-DEPENDENT RNA HELICASE RHLE"/>
    <property type="match status" value="1"/>
</dbReference>
<feature type="compositionally biased region" description="Low complexity" evidence="7">
    <location>
        <begin position="124"/>
        <end position="163"/>
    </location>
</feature>
<dbReference type="PROSITE" id="PS51192">
    <property type="entry name" value="HELICASE_ATP_BIND_1"/>
    <property type="match status" value="1"/>
</dbReference>
<feature type="domain" description="Helicase C-terminal" evidence="9">
    <location>
        <begin position="417"/>
        <end position="563"/>
    </location>
</feature>
<comment type="caution">
    <text evidence="11">The sequence shown here is derived from an EMBL/GenBank/DDBJ whole genome shotgun (WGS) entry which is preliminary data.</text>
</comment>
<dbReference type="PROSITE" id="PS51195">
    <property type="entry name" value="Q_MOTIF"/>
    <property type="match status" value="1"/>
</dbReference>
<dbReference type="SMART" id="SM00487">
    <property type="entry name" value="DEXDc"/>
    <property type="match status" value="1"/>
</dbReference>
<feature type="compositionally biased region" description="Low complexity" evidence="7">
    <location>
        <begin position="24"/>
        <end position="45"/>
    </location>
</feature>
<dbReference type="Gene3D" id="3.40.50.300">
    <property type="entry name" value="P-loop containing nucleotide triphosphate hydrolases"/>
    <property type="match status" value="2"/>
</dbReference>
<dbReference type="GO" id="GO:0016787">
    <property type="term" value="F:hydrolase activity"/>
    <property type="evidence" value="ECO:0007669"/>
    <property type="project" value="UniProtKB-KW"/>
</dbReference>
<reference evidence="11" key="1">
    <citation type="journal article" date="2014" name="Int. J. Syst. Evol. Microbiol.">
        <title>Complete genome sequence of Corynebacterium casei LMG S-19264T (=DSM 44701T), isolated from a smear-ripened cheese.</title>
        <authorList>
            <consortium name="US DOE Joint Genome Institute (JGI-PGF)"/>
            <person name="Walter F."/>
            <person name="Albersmeier A."/>
            <person name="Kalinowski J."/>
            <person name="Ruckert C."/>
        </authorList>
    </citation>
    <scope>NUCLEOTIDE SEQUENCE</scope>
    <source>
        <strain evidence="11">CGMCC 4.7308</strain>
    </source>
</reference>
<dbReference type="CDD" id="cd00268">
    <property type="entry name" value="DEADc"/>
    <property type="match status" value="1"/>
</dbReference>
<dbReference type="CDD" id="cd18787">
    <property type="entry name" value="SF2_C_DEAD"/>
    <property type="match status" value="1"/>
</dbReference>
<dbReference type="Pfam" id="PF00271">
    <property type="entry name" value="Helicase_C"/>
    <property type="match status" value="1"/>
</dbReference>
<evidence type="ECO:0008006" key="13">
    <source>
        <dbReference type="Google" id="ProtNLM"/>
    </source>
</evidence>
<evidence type="ECO:0000259" key="10">
    <source>
        <dbReference type="PROSITE" id="PS51195"/>
    </source>
</evidence>
<dbReference type="GO" id="GO:0005524">
    <property type="term" value="F:ATP binding"/>
    <property type="evidence" value="ECO:0007669"/>
    <property type="project" value="UniProtKB-KW"/>
</dbReference>
<evidence type="ECO:0000259" key="8">
    <source>
        <dbReference type="PROSITE" id="PS51192"/>
    </source>
</evidence>
<dbReference type="PROSITE" id="PS51194">
    <property type="entry name" value="HELICASE_CTER"/>
    <property type="match status" value="1"/>
</dbReference>
<keyword evidence="12" id="KW-1185">Reference proteome</keyword>
<dbReference type="InterPro" id="IPR001650">
    <property type="entry name" value="Helicase_C-like"/>
</dbReference>
<accession>A0A917SZB4</accession>
<evidence type="ECO:0000256" key="7">
    <source>
        <dbReference type="SAM" id="MobiDB-lite"/>
    </source>
</evidence>
<reference evidence="11" key="2">
    <citation type="submission" date="2020-09" db="EMBL/GenBank/DDBJ databases">
        <authorList>
            <person name="Sun Q."/>
            <person name="Zhou Y."/>
        </authorList>
    </citation>
    <scope>NUCLEOTIDE SEQUENCE</scope>
    <source>
        <strain evidence="11">CGMCC 4.7308</strain>
    </source>
</reference>
<dbReference type="SMART" id="SM00490">
    <property type="entry name" value="HELICc"/>
    <property type="match status" value="1"/>
</dbReference>
<name>A0A917SZB4_9ACTN</name>
<dbReference type="InterPro" id="IPR014014">
    <property type="entry name" value="RNA_helicase_DEAD_Q_motif"/>
</dbReference>